<organism evidence="2 3">
    <name type="scientific">Aspergillus cavernicola</name>
    <dbReference type="NCBI Taxonomy" id="176166"/>
    <lineage>
        <taxon>Eukaryota</taxon>
        <taxon>Fungi</taxon>
        <taxon>Dikarya</taxon>
        <taxon>Ascomycota</taxon>
        <taxon>Pezizomycotina</taxon>
        <taxon>Eurotiomycetes</taxon>
        <taxon>Eurotiomycetidae</taxon>
        <taxon>Eurotiales</taxon>
        <taxon>Aspergillaceae</taxon>
        <taxon>Aspergillus</taxon>
        <taxon>Aspergillus subgen. Nidulantes</taxon>
    </lineage>
</organism>
<reference evidence="2 3" key="1">
    <citation type="submission" date="2024-07" db="EMBL/GenBank/DDBJ databases">
        <title>Section-level genome sequencing and comparative genomics of Aspergillus sections Usti and Cavernicolus.</title>
        <authorList>
            <consortium name="Lawrence Berkeley National Laboratory"/>
            <person name="Nybo J.L."/>
            <person name="Vesth T.C."/>
            <person name="Theobald S."/>
            <person name="Frisvad J.C."/>
            <person name="Larsen T.O."/>
            <person name="Kjaerboelling I."/>
            <person name="Rothschild-Mancinelli K."/>
            <person name="Lyhne E.K."/>
            <person name="Kogle M.E."/>
            <person name="Barry K."/>
            <person name="Clum A."/>
            <person name="Na H."/>
            <person name="Ledsgaard L."/>
            <person name="Lin J."/>
            <person name="Lipzen A."/>
            <person name="Kuo A."/>
            <person name="Riley R."/>
            <person name="Mondo S."/>
            <person name="LaButti K."/>
            <person name="Haridas S."/>
            <person name="Pangalinan J."/>
            <person name="Salamov A.A."/>
            <person name="Simmons B.A."/>
            <person name="Magnuson J.K."/>
            <person name="Chen J."/>
            <person name="Drula E."/>
            <person name="Henrissat B."/>
            <person name="Wiebenga A."/>
            <person name="Lubbers R.J."/>
            <person name="Gomes A.C."/>
            <person name="Makela M.R."/>
            <person name="Stajich J."/>
            <person name="Grigoriev I.V."/>
            <person name="Mortensen U.H."/>
            <person name="De vries R.P."/>
            <person name="Baker S.E."/>
            <person name="Andersen M.R."/>
        </authorList>
    </citation>
    <scope>NUCLEOTIDE SEQUENCE [LARGE SCALE GENOMIC DNA]</scope>
    <source>
        <strain evidence="2 3">CBS 600.67</strain>
    </source>
</reference>
<comment type="caution">
    <text evidence="2">The sequence shown here is derived from an EMBL/GenBank/DDBJ whole genome shotgun (WGS) entry which is preliminary data.</text>
</comment>
<feature type="region of interest" description="Disordered" evidence="1">
    <location>
        <begin position="367"/>
        <end position="387"/>
    </location>
</feature>
<gene>
    <name evidence="2" type="ORF">BDW59DRAFT_150073</name>
</gene>
<sequence length="455" mass="52392">MANLPNGYPRITPSSPVRDLGPGCMDYKCCATLHNKLLTRAVKAQGLEMPPNPRTWWEKFSPPEDIMEVLCEPLIEFYKRAYDTEVLGNRYLFYFLGGFIGVKYIMEGGGMRTDDPQRFLHLYQSSWFRVLDDEGLLFDQETGKATWIEDWSDTQAVSWHEWGWMPLEVILDAYLQMHDEGKAEALPASRLKDFKNKGPDPMDPWILHQYTETDINRTVAAFQRLINAIDSRLGNKKECTSGYMELPWHDPVTLTQDFIPRDSFAYRFLQAVSEWKVRFRYIAPGIRIPTASEFLDQPIKFPGNCPLRIFQNDTKHPVHDSVYNIDLPTGFYIDPVVQSGTLFWTNGCRVLLPFEIGANGWARQSNGQPFGVDNFDDNPNPKPKDRNGTVYQAGLTNGITNHHFVQIDKVFNNWAERVEMGDWDVTEDGVAGGIGKFKDADTEEHWKKYWIPPSW</sequence>
<keyword evidence="3" id="KW-1185">Reference proteome</keyword>
<dbReference type="EMBL" id="JBFXLS010000063">
    <property type="protein sequence ID" value="KAL2821418.1"/>
    <property type="molecule type" value="Genomic_DNA"/>
</dbReference>
<evidence type="ECO:0000313" key="2">
    <source>
        <dbReference type="EMBL" id="KAL2821418.1"/>
    </source>
</evidence>
<protein>
    <submittedName>
        <fullName evidence="2">Uncharacterized protein</fullName>
    </submittedName>
</protein>
<name>A0ABR4I0Z8_9EURO</name>
<evidence type="ECO:0000256" key="1">
    <source>
        <dbReference type="SAM" id="MobiDB-lite"/>
    </source>
</evidence>
<accession>A0ABR4I0Z8</accession>
<proteinExistence type="predicted"/>
<dbReference type="Proteomes" id="UP001610335">
    <property type="component" value="Unassembled WGS sequence"/>
</dbReference>
<evidence type="ECO:0000313" key="3">
    <source>
        <dbReference type="Proteomes" id="UP001610335"/>
    </source>
</evidence>